<sequence>MIQIVVVAYLAATAGTRAVLLNTPSGLDVVAKWDGGIQGKTLAERYAFAYDALLEEAKPAAAARAVPRVLSAWLVAPPGTWSVSNGLPLHACLGGLEIICAFRLRVQVINPPDVLAVSQRSGVRDGRTLRPVALDPFVLHGASTRSIFRGPGDKQPVNVPLFKVQLIRGSLFKGLHIWRGMVHLVAGWSSSSMFCMIARPRLRRVSVRPPGPSFRAVCHV</sequence>
<evidence type="ECO:0000313" key="3">
    <source>
        <dbReference type="Proteomes" id="UP000799428"/>
    </source>
</evidence>
<accession>A0A6G1JPJ6</accession>
<reference evidence="2" key="1">
    <citation type="journal article" date="2020" name="Stud. Mycol.">
        <title>101 Dothideomycetes genomes: a test case for predicting lifestyles and emergence of pathogens.</title>
        <authorList>
            <person name="Haridas S."/>
            <person name="Albert R."/>
            <person name="Binder M."/>
            <person name="Bloem J."/>
            <person name="Labutti K."/>
            <person name="Salamov A."/>
            <person name="Andreopoulos B."/>
            <person name="Baker S."/>
            <person name="Barry K."/>
            <person name="Bills G."/>
            <person name="Bluhm B."/>
            <person name="Cannon C."/>
            <person name="Castanera R."/>
            <person name="Culley D."/>
            <person name="Daum C."/>
            <person name="Ezra D."/>
            <person name="Gonzalez J."/>
            <person name="Henrissat B."/>
            <person name="Kuo A."/>
            <person name="Liang C."/>
            <person name="Lipzen A."/>
            <person name="Lutzoni F."/>
            <person name="Magnuson J."/>
            <person name="Mondo S."/>
            <person name="Nolan M."/>
            <person name="Ohm R."/>
            <person name="Pangilinan J."/>
            <person name="Park H.-J."/>
            <person name="Ramirez L."/>
            <person name="Alfaro M."/>
            <person name="Sun H."/>
            <person name="Tritt A."/>
            <person name="Yoshinaga Y."/>
            <person name="Zwiers L.-H."/>
            <person name="Turgeon B."/>
            <person name="Goodwin S."/>
            <person name="Spatafora J."/>
            <person name="Crous P."/>
            <person name="Grigoriev I."/>
        </authorList>
    </citation>
    <scope>NUCLEOTIDE SEQUENCE</scope>
    <source>
        <strain evidence="2">CBS 279.74</strain>
    </source>
</reference>
<organism evidence="2 3">
    <name type="scientific">Pleomassaria siparia CBS 279.74</name>
    <dbReference type="NCBI Taxonomy" id="1314801"/>
    <lineage>
        <taxon>Eukaryota</taxon>
        <taxon>Fungi</taxon>
        <taxon>Dikarya</taxon>
        <taxon>Ascomycota</taxon>
        <taxon>Pezizomycotina</taxon>
        <taxon>Dothideomycetes</taxon>
        <taxon>Pleosporomycetidae</taxon>
        <taxon>Pleosporales</taxon>
        <taxon>Pleomassariaceae</taxon>
        <taxon>Pleomassaria</taxon>
    </lineage>
</organism>
<keyword evidence="1" id="KW-0732">Signal</keyword>
<name>A0A6G1JPJ6_9PLEO</name>
<dbReference type="Proteomes" id="UP000799428">
    <property type="component" value="Unassembled WGS sequence"/>
</dbReference>
<evidence type="ECO:0000256" key="1">
    <source>
        <dbReference type="SAM" id="SignalP"/>
    </source>
</evidence>
<dbReference type="AlphaFoldDB" id="A0A6G1JPJ6"/>
<gene>
    <name evidence="2" type="ORF">K504DRAFT_508948</name>
</gene>
<evidence type="ECO:0000313" key="2">
    <source>
        <dbReference type="EMBL" id="KAF2702526.1"/>
    </source>
</evidence>
<feature type="signal peptide" evidence="1">
    <location>
        <begin position="1"/>
        <end position="18"/>
    </location>
</feature>
<protein>
    <recommendedName>
        <fullName evidence="4">AMP-dependent synthetase/ligase domain-containing protein</fullName>
    </recommendedName>
</protein>
<evidence type="ECO:0008006" key="4">
    <source>
        <dbReference type="Google" id="ProtNLM"/>
    </source>
</evidence>
<dbReference type="EMBL" id="MU005816">
    <property type="protein sequence ID" value="KAF2702526.1"/>
    <property type="molecule type" value="Genomic_DNA"/>
</dbReference>
<feature type="chain" id="PRO_5026224833" description="AMP-dependent synthetase/ligase domain-containing protein" evidence="1">
    <location>
        <begin position="19"/>
        <end position="220"/>
    </location>
</feature>
<proteinExistence type="predicted"/>
<keyword evidence="3" id="KW-1185">Reference proteome</keyword>